<dbReference type="AlphaFoldDB" id="A0A673TZC4"/>
<keyword evidence="8 13" id="KW-0472">Membrane</keyword>
<name>A0A673TZC4_SURSU</name>
<reference evidence="15 16" key="1">
    <citation type="submission" date="2019-05" db="EMBL/GenBank/DDBJ databases">
        <title>A Chromosome-scale Meerkat (S. suricatta) Genome Assembly.</title>
        <authorList>
            <person name="Dudchenko O."/>
            <person name="Lieberman Aiden E."/>
            <person name="Tung J."/>
            <person name="Barreiro L.B."/>
            <person name="Clutton-Brock T.H."/>
        </authorList>
    </citation>
    <scope>NUCLEOTIDE SEQUENCE [LARGE SCALE GENOMIC DNA]</scope>
</reference>
<evidence type="ECO:0000313" key="16">
    <source>
        <dbReference type="Proteomes" id="UP000472268"/>
    </source>
</evidence>
<feature type="transmembrane region" description="Helical" evidence="14">
    <location>
        <begin position="43"/>
        <end position="67"/>
    </location>
</feature>
<evidence type="ECO:0000256" key="2">
    <source>
        <dbReference type="ARBA" id="ARBA00007376"/>
    </source>
</evidence>
<evidence type="ECO:0000256" key="10">
    <source>
        <dbReference type="ARBA" id="ARBA00023224"/>
    </source>
</evidence>
<evidence type="ECO:0000256" key="9">
    <source>
        <dbReference type="ARBA" id="ARBA00023170"/>
    </source>
</evidence>
<dbReference type="CDD" id="cd15024">
    <property type="entry name" value="7tm_TAS2R42"/>
    <property type="match status" value="1"/>
</dbReference>
<organism evidence="15 16">
    <name type="scientific">Suricata suricatta</name>
    <name type="common">Meerkat</name>
    <dbReference type="NCBI Taxonomy" id="37032"/>
    <lineage>
        <taxon>Eukaryota</taxon>
        <taxon>Metazoa</taxon>
        <taxon>Chordata</taxon>
        <taxon>Craniata</taxon>
        <taxon>Vertebrata</taxon>
        <taxon>Euteleostomi</taxon>
        <taxon>Mammalia</taxon>
        <taxon>Eutheria</taxon>
        <taxon>Laurasiatheria</taxon>
        <taxon>Carnivora</taxon>
        <taxon>Feliformia</taxon>
        <taxon>Herpestidae</taxon>
        <taxon>Suricata</taxon>
    </lineage>
</organism>
<feature type="transmembrane region" description="Helical" evidence="14">
    <location>
        <begin position="181"/>
        <end position="207"/>
    </location>
</feature>
<evidence type="ECO:0000256" key="8">
    <source>
        <dbReference type="ARBA" id="ARBA00023136"/>
    </source>
</evidence>
<keyword evidence="9 13" id="KW-0675">Receptor</keyword>
<proteinExistence type="inferred from homology"/>
<comment type="similarity">
    <text evidence="2 12">Belongs to the G-protein coupled receptor T2R family.</text>
</comment>
<keyword evidence="16" id="KW-1185">Reference proteome</keyword>
<dbReference type="Gene3D" id="1.20.1070.10">
    <property type="entry name" value="Rhodopsin 7-helix transmembrane proteins"/>
    <property type="match status" value="1"/>
</dbReference>
<dbReference type="GO" id="GO:0016020">
    <property type="term" value="C:membrane"/>
    <property type="evidence" value="ECO:0007669"/>
    <property type="project" value="UniProtKB-SubCell"/>
</dbReference>
<evidence type="ECO:0000256" key="6">
    <source>
        <dbReference type="ARBA" id="ARBA00022989"/>
    </source>
</evidence>
<keyword evidence="3 13" id="KW-0919">Taste</keyword>
<evidence type="ECO:0000256" key="3">
    <source>
        <dbReference type="ARBA" id="ARBA00022480"/>
    </source>
</evidence>
<evidence type="ECO:0000256" key="14">
    <source>
        <dbReference type="SAM" id="Phobius"/>
    </source>
</evidence>
<feature type="transmembrane region" description="Helical" evidence="14">
    <location>
        <begin position="267"/>
        <end position="286"/>
    </location>
</feature>
<dbReference type="GO" id="GO:0004930">
    <property type="term" value="F:G protein-coupled receptor activity"/>
    <property type="evidence" value="ECO:0007669"/>
    <property type="project" value="UniProtKB-KW"/>
</dbReference>
<accession>A0A673TZC4</accession>
<keyword evidence="7 13" id="KW-0297">G-protein coupled receptor</keyword>
<evidence type="ECO:0000313" key="15">
    <source>
        <dbReference type="Ensembl" id="ENSSSUP00005014725.1"/>
    </source>
</evidence>
<comment type="subcellular location">
    <subcellularLocation>
        <location evidence="1 13">Membrane</location>
        <topology evidence="1 13">Multi-pass membrane protein</topology>
    </subcellularLocation>
</comment>
<keyword evidence="6 14" id="KW-1133">Transmembrane helix</keyword>
<evidence type="ECO:0000256" key="13">
    <source>
        <dbReference type="RuleBase" id="RU004424"/>
    </source>
</evidence>
<evidence type="ECO:0000256" key="11">
    <source>
        <dbReference type="ARBA" id="ARBA00024847"/>
    </source>
</evidence>
<feature type="transmembrane region" description="Helical" evidence="14">
    <location>
        <begin position="12"/>
        <end position="31"/>
    </location>
</feature>
<evidence type="ECO:0000256" key="7">
    <source>
        <dbReference type="ARBA" id="ARBA00023040"/>
    </source>
</evidence>
<dbReference type="InterPro" id="IPR007960">
    <property type="entry name" value="TAS2R"/>
</dbReference>
<dbReference type="Pfam" id="PF05296">
    <property type="entry name" value="TAS2R"/>
    <property type="match status" value="1"/>
</dbReference>
<gene>
    <name evidence="15" type="primary">TAS2R42</name>
</gene>
<evidence type="ECO:0000256" key="1">
    <source>
        <dbReference type="ARBA" id="ARBA00004141"/>
    </source>
</evidence>
<evidence type="ECO:0000256" key="5">
    <source>
        <dbReference type="ARBA" id="ARBA00022692"/>
    </source>
</evidence>
<dbReference type="PANTHER" id="PTHR11394">
    <property type="entry name" value="TASTE RECEPTOR TYPE 2"/>
    <property type="match status" value="1"/>
</dbReference>
<feature type="transmembrane region" description="Helical" evidence="14">
    <location>
        <begin position="129"/>
        <end position="148"/>
    </location>
</feature>
<dbReference type="PANTHER" id="PTHR11394:SF70">
    <property type="entry name" value="TASTE RECEPTOR TYPE 2 MEMBER 42"/>
    <property type="match status" value="1"/>
</dbReference>
<keyword evidence="4 13" id="KW-0716">Sensory transduction</keyword>
<comment type="function">
    <text evidence="11">Receptor that may play a role in the perception of bitterness and is gustducin-linked. May play a role in sensing the chemical composition of the gastrointestinal content. The activity of this receptor may stimulate alpha gustducin, mediate PLC-beta-2 activation and lead to the gating of TRPM5.</text>
</comment>
<evidence type="ECO:0000256" key="12">
    <source>
        <dbReference type="RuleBase" id="RU004423"/>
    </source>
</evidence>
<dbReference type="Ensembl" id="ENSSSUT00005016818.1">
    <property type="protein sequence ID" value="ENSSSUP00005014725.1"/>
    <property type="gene ID" value="ENSSSUG00005009518.1"/>
</dbReference>
<dbReference type="OMA" id="YVFPSGH"/>
<dbReference type="GO" id="GO:0033038">
    <property type="term" value="F:bitter taste receptor activity"/>
    <property type="evidence" value="ECO:0007669"/>
    <property type="project" value="InterPro"/>
</dbReference>
<dbReference type="SUPFAM" id="SSF81321">
    <property type="entry name" value="Family A G protein-coupled receptor-like"/>
    <property type="match status" value="1"/>
</dbReference>
<reference evidence="15" key="3">
    <citation type="submission" date="2025-09" db="UniProtKB">
        <authorList>
            <consortium name="Ensembl"/>
        </authorList>
    </citation>
    <scope>IDENTIFICATION</scope>
</reference>
<dbReference type="Proteomes" id="UP000472268">
    <property type="component" value="Chromosome 10"/>
</dbReference>
<keyword evidence="5 13" id="KW-0812">Transmembrane</keyword>
<protein>
    <recommendedName>
        <fullName evidence="13">Taste receptor type 2</fullName>
    </recommendedName>
</protein>
<sequence length="320" mass="37427">MLTGLDEIFLILSTAEFIIGMLGNVFIGLVSCSEWIKNQKMSFIDFILTCLAISRITQLLVSLFESFEMVLPSFFYSTWKVAKSITLLWRVTNHFTAWLTTCLSVFYLLKIAHFSQSVFLWLKWRMNRVVLAILAVSLFFLMFDFLVLESLNDFFLNFYVMDESKLTLHMNENKTLYFKTLILLSFSYTIPIVLSLTSLVLLFLSLVRHIRNLQLNSMASRDPSTLAHKRAIKMVMSFLLLSTVHFSSILLANWTLFIFWNNKFTKFIFLAIYVFPSGHSLILILGSRKLRQTALKVLWHLKSTLKRENKFHQDRLSRVF</sequence>
<reference evidence="15" key="2">
    <citation type="submission" date="2025-08" db="UniProtKB">
        <authorList>
            <consortium name="Ensembl"/>
        </authorList>
    </citation>
    <scope>IDENTIFICATION</scope>
</reference>
<dbReference type="FunFam" id="1.20.1070.10:FF:000042">
    <property type="entry name" value="Taste receptor type 2 member 7"/>
    <property type="match status" value="1"/>
</dbReference>
<feature type="transmembrane region" description="Helical" evidence="14">
    <location>
        <begin position="87"/>
        <end position="109"/>
    </location>
</feature>
<evidence type="ECO:0000256" key="4">
    <source>
        <dbReference type="ARBA" id="ARBA00022606"/>
    </source>
</evidence>
<keyword evidence="10 13" id="KW-0807">Transducer</keyword>
<feature type="transmembrane region" description="Helical" evidence="14">
    <location>
        <begin position="238"/>
        <end position="261"/>
    </location>
</feature>